<dbReference type="EMBL" id="SMRP01000001">
    <property type="protein sequence ID" value="TDG26146.1"/>
    <property type="molecule type" value="Genomic_DNA"/>
</dbReference>
<feature type="transmembrane region" description="Helical" evidence="1">
    <location>
        <begin position="171"/>
        <end position="193"/>
    </location>
</feature>
<dbReference type="OrthoDB" id="8850092at2"/>
<reference evidence="2 3" key="1">
    <citation type="submission" date="2019-03" db="EMBL/GenBank/DDBJ databases">
        <title>Paraburkholderia sp. 4M-K11, isolated from subtropical forest soil.</title>
        <authorList>
            <person name="Gao Z.-H."/>
            <person name="Qiu L.-H."/>
        </authorList>
    </citation>
    <scope>NUCLEOTIDE SEQUENCE [LARGE SCALE GENOMIC DNA]</scope>
    <source>
        <strain evidence="2 3">4M-K11</strain>
    </source>
</reference>
<keyword evidence="1" id="KW-0472">Membrane</keyword>
<dbReference type="AlphaFoldDB" id="A0A4R5MGY9"/>
<feature type="transmembrane region" description="Helical" evidence="1">
    <location>
        <begin position="205"/>
        <end position="225"/>
    </location>
</feature>
<name>A0A4R5MGY9_9BURK</name>
<proteinExistence type="predicted"/>
<gene>
    <name evidence="2" type="ORF">EYW47_01970</name>
</gene>
<keyword evidence="1" id="KW-1133">Transmembrane helix</keyword>
<protein>
    <recommendedName>
        <fullName evidence="4">HupE/UreJ protein</fullName>
    </recommendedName>
</protein>
<evidence type="ECO:0000313" key="2">
    <source>
        <dbReference type="EMBL" id="TDG26146.1"/>
    </source>
</evidence>
<evidence type="ECO:0000313" key="3">
    <source>
        <dbReference type="Proteomes" id="UP000295722"/>
    </source>
</evidence>
<organism evidence="2 3">
    <name type="scientific">Paraburkholderia silviterrae</name>
    <dbReference type="NCBI Taxonomy" id="2528715"/>
    <lineage>
        <taxon>Bacteria</taxon>
        <taxon>Pseudomonadati</taxon>
        <taxon>Pseudomonadota</taxon>
        <taxon>Betaproteobacteria</taxon>
        <taxon>Burkholderiales</taxon>
        <taxon>Burkholderiaceae</taxon>
        <taxon>Paraburkholderia</taxon>
    </lineage>
</organism>
<accession>A0A4R5MGY9</accession>
<keyword evidence="1" id="KW-0812">Transmembrane</keyword>
<feature type="transmembrane region" description="Helical" evidence="1">
    <location>
        <begin position="20"/>
        <end position="42"/>
    </location>
</feature>
<feature type="transmembrane region" description="Helical" evidence="1">
    <location>
        <begin position="86"/>
        <end position="106"/>
    </location>
</feature>
<evidence type="ECO:0000256" key="1">
    <source>
        <dbReference type="SAM" id="Phobius"/>
    </source>
</evidence>
<feature type="transmembrane region" description="Helical" evidence="1">
    <location>
        <begin position="54"/>
        <end position="80"/>
    </location>
</feature>
<dbReference type="Proteomes" id="UP000295722">
    <property type="component" value="Unassembled WGS sequence"/>
</dbReference>
<keyword evidence="3" id="KW-1185">Reference proteome</keyword>
<dbReference type="RefSeq" id="WP_133193198.1">
    <property type="nucleotide sequence ID" value="NZ_JBHUCW010000001.1"/>
</dbReference>
<evidence type="ECO:0008006" key="4">
    <source>
        <dbReference type="Google" id="ProtNLM"/>
    </source>
</evidence>
<sequence>MSGLFETFGTFGTFGAHWAAWSAVIASGVFHGANPAMGWLFATALGLQRGSRTALLLALPPIALGHAASILLFTGSVAMLGAWLPVLMHSGLRWVLGALLIGWAAWQHAWGHRHRVRVGMTAGFCGLAAWSALMATLHGAGLMLMPALLPMCGGAAASGGAGAAGPLAMSVAVTVLHTVVTLATTAVIAFVAYEYVGLGMLRRGWINFDWLWRVALVATGTLMIATA</sequence>
<comment type="caution">
    <text evidence="2">The sequence shown here is derived from an EMBL/GenBank/DDBJ whole genome shotgun (WGS) entry which is preliminary data.</text>
</comment>